<dbReference type="PANTHER" id="PTHR11654">
    <property type="entry name" value="OLIGOPEPTIDE TRANSPORTER-RELATED"/>
    <property type="match status" value="1"/>
</dbReference>
<feature type="transmembrane region" description="Helical" evidence="6">
    <location>
        <begin position="111"/>
        <end position="132"/>
    </location>
</feature>
<evidence type="ECO:0000256" key="5">
    <source>
        <dbReference type="ARBA" id="ARBA00023136"/>
    </source>
</evidence>
<dbReference type="GO" id="GO:0016020">
    <property type="term" value="C:membrane"/>
    <property type="evidence" value="ECO:0007669"/>
    <property type="project" value="UniProtKB-SubCell"/>
</dbReference>
<feature type="transmembrane region" description="Helical" evidence="6">
    <location>
        <begin position="87"/>
        <end position="105"/>
    </location>
</feature>
<organism evidence="7 8">
    <name type="scientific">Linum trigynum</name>
    <dbReference type="NCBI Taxonomy" id="586398"/>
    <lineage>
        <taxon>Eukaryota</taxon>
        <taxon>Viridiplantae</taxon>
        <taxon>Streptophyta</taxon>
        <taxon>Embryophyta</taxon>
        <taxon>Tracheophyta</taxon>
        <taxon>Spermatophyta</taxon>
        <taxon>Magnoliopsida</taxon>
        <taxon>eudicotyledons</taxon>
        <taxon>Gunneridae</taxon>
        <taxon>Pentapetalae</taxon>
        <taxon>rosids</taxon>
        <taxon>fabids</taxon>
        <taxon>Malpighiales</taxon>
        <taxon>Linaceae</taxon>
        <taxon>Linum</taxon>
    </lineage>
</organism>
<dbReference type="Proteomes" id="UP001497516">
    <property type="component" value="Chromosome 9"/>
</dbReference>
<reference evidence="7 8" key="1">
    <citation type="submission" date="2024-04" db="EMBL/GenBank/DDBJ databases">
        <authorList>
            <person name="Fracassetti M."/>
        </authorList>
    </citation>
    <scope>NUCLEOTIDE SEQUENCE [LARGE SCALE GENOMIC DNA]</scope>
</reference>
<evidence type="ECO:0000256" key="3">
    <source>
        <dbReference type="ARBA" id="ARBA00022692"/>
    </source>
</evidence>
<proteinExistence type="inferred from homology"/>
<name>A0AAV2GMW5_9ROSI</name>
<accession>A0AAV2GMW5</accession>
<dbReference type="InterPro" id="IPR036259">
    <property type="entry name" value="MFS_trans_sf"/>
</dbReference>
<dbReference type="InterPro" id="IPR000109">
    <property type="entry name" value="POT_fam"/>
</dbReference>
<protein>
    <submittedName>
        <fullName evidence="7">Uncharacterized protein</fullName>
    </submittedName>
</protein>
<dbReference type="Gene3D" id="1.20.1250.20">
    <property type="entry name" value="MFS general substrate transporter like domains"/>
    <property type="match status" value="1"/>
</dbReference>
<comment type="similarity">
    <text evidence="2">Belongs to the major facilitator superfamily. Proton-dependent oligopeptide transporter (POT/PTR) (TC 2.A.17) family.</text>
</comment>
<keyword evidence="5 6" id="KW-0472">Membrane</keyword>
<keyword evidence="8" id="KW-1185">Reference proteome</keyword>
<evidence type="ECO:0000256" key="1">
    <source>
        <dbReference type="ARBA" id="ARBA00004141"/>
    </source>
</evidence>
<dbReference type="GO" id="GO:0022857">
    <property type="term" value="F:transmembrane transporter activity"/>
    <property type="evidence" value="ECO:0007669"/>
    <property type="project" value="InterPro"/>
</dbReference>
<evidence type="ECO:0000256" key="6">
    <source>
        <dbReference type="SAM" id="Phobius"/>
    </source>
</evidence>
<evidence type="ECO:0000256" key="2">
    <source>
        <dbReference type="ARBA" id="ARBA00005982"/>
    </source>
</evidence>
<evidence type="ECO:0000256" key="4">
    <source>
        <dbReference type="ARBA" id="ARBA00022989"/>
    </source>
</evidence>
<comment type="subcellular location">
    <subcellularLocation>
        <location evidence="1">Membrane</location>
        <topology evidence="1">Multi-pass membrane protein</topology>
    </subcellularLocation>
</comment>
<dbReference type="EMBL" id="OZ034822">
    <property type="protein sequence ID" value="CAL1411612.1"/>
    <property type="molecule type" value="Genomic_DNA"/>
</dbReference>
<evidence type="ECO:0000313" key="8">
    <source>
        <dbReference type="Proteomes" id="UP001497516"/>
    </source>
</evidence>
<sequence>MYNLLFYLIDALFKYVPQLYEDFHPNCPQGHACHATAGQFPFLVLCFGPLVVGSGGIRSCNVGFGADQFDSETESGRKAVKKLHKRYKLTATAVAMVSVTIFGWAQTTKSWFLGLLVPVLLMLCAIVLFLWGRYRGIYFVAKPRGSPLPSVVQVLAAAFRKRGLEFPATESTDLFDFFPVGQDINSKLPFSNRKNPRVNCPLLSPTKPARPLIPIPPFLLTYIKNFSLKWKEINQAIVATKLAHLAAGVAARNRGTQSGEVVSEIGKNPQIIST</sequence>
<gene>
    <name evidence="7" type="ORF">LTRI10_LOCUS50956</name>
</gene>
<dbReference type="Pfam" id="PF00854">
    <property type="entry name" value="PTR2"/>
    <property type="match status" value="1"/>
</dbReference>
<keyword evidence="4 6" id="KW-1133">Transmembrane helix</keyword>
<dbReference type="AlphaFoldDB" id="A0AAV2GMW5"/>
<evidence type="ECO:0000313" key="7">
    <source>
        <dbReference type="EMBL" id="CAL1411612.1"/>
    </source>
</evidence>
<keyword evidence="3 6" id="KW-0812">Transmembrane</keyword>